<evidence type="ECO:0000313" key="2">
    <source>
        <dbReference type="Proteomes" id="UP000828941"/>
    </source>
</evidence>
<accession>A0ACB9LFE4</accession>
<protein>
    <submittedName>
        <fullName evidence="1">Uncharacterized protein</fullName>
    </submittedName>
</protein>
<dbReference type="Proteomes" id="UP000828941">
    <property type="component" value="Chromosome 12"/>
</dbReference>
<sequence>MLECLVSPVTNLVERLVNKLIDESYYCCCFNPIVEEFEKEKGNLSATEKRVKKDVETAKNAGQETEEEVKKWQQDAKDLTDIDTATKQKCFNLCPNCIWRYRRGKDLAQKTVEIKDLIAKSNFQNVGRPVEGPGIKFHSSPDYIDFESRKAAKKRLLDALANRNNYLIGLQGMAGCGKSKLVKQVGNEVQNIAHKLFDRVIYVVVSSSPDAREIQNDIASHLGLKLGEGKELELAERLWSRLTNGEKILIILDDVWEKLELNDLGIPLGKDHNGCCVLITSRNRRVCDLMYCQSLIELETLSKEDAWSLFRKHAALMDDLSNNFKKVGQKIVEECRRLPVVIAVIASTLRGRSLEYWKSALSSLENAQPIENTEEGLIRAYRSLQLSYDHLKSKEAQGLFLLCSLFPEDYEIPTEELTRFGVGLGIFGENYQSYEILRGKLISALAELIDSCLLQQPEQRHVSMHDLIRDVAQWIANQEIQSIIGPGGNVVKQSILRYLYCDNMDSFPIWLTACTKLEILVVTFDCRCRFVNIPEAFFEQMKSLKVLQLSWKNSILGLLINQRRLNLLWPPSTEFPQNLRTLRVKGLNLGDITHLEKLEKLETLELSYCSFNELPDGIVKLEKLRLLGLTHCILKKNPWEVIKRLPKIEELFFLSNKPGRGSEWGINTGFFAGLFEKNSVVQPLQRYQVDISESSERRYIVVSEDDLRTNALSVDHFDGFASHATIIDLARRAGMLQLNKIGGAYRNVIPDVVEAIGEMNELIKLCLISCSKIEYLIGSTTIFSSQGATIFNKLVSLSLANMDQLMELCHDLPPSDLFRELQRLQIFDCNKLGERLFAKNLNLPKLETLEVESCSILKSLFTVSTARSLVELKYLIIRGCNQLKNIITNEQKDEHQQQIYGSFFSKLEIFQIEDADQLEYIVPFSSLASLKHIHIYRCSQLKYMFGPCPNNKDQLLLQKDKEMMLPVCNGLNLNDLPNFVSIYPLAPEARQMKITSPSGSQAPNSNWFGRSKQPLTFGNIRNMNIKKCSKLKSLFTLSIEVSLLEGLIISDCDALRHIIENEGDYHNHINHGSVFPKLKCLIVKNCKLLEYLSAAFSGNLASLENITNKHASQDVEKIREENENQTGSKPYVQQLYFPSLALVVVKHCGNLKHLFSVSTASVFPELQLMILEDNFELKQVFASEQGRTNQRVQVVLPKLKYLVLNKLPGLANNVFLGIQFRPIEYCIVKDCPGLTISSTTTFQNLKNHFLSHKDVEIGTQVGWKLADIIGEDHEYVESQVEEALHSEMPSSEPQSERETRKVIVQQGSMSEKPPKKASIPSLEKESEKEIVGQGPMSKRPPKGAPIPSLEKETKKEIVQQDPMSEEPPKEASTPSQEIHSIIENVEVSPIVEKSKIASSSTHSETKSSEQDPLTTSLHETSLQSTNEKEKEIDQQCLMPEEPARETSTPSQEIIELACKDQEELGKTKFDMGIGTESIIENVEVGLTSEKVKAASSSVPSETRSSKHDPLVICQYETTPKEFIVREPTNPQNALEQALEENKRTHQITHKDDKPSDLQHMKGPSNEKKTSLQISSTIPELKGSTLTLGVTFPKKISPLISSIPKMNTAGSPSPSSGLILQPEALQVLKTELDAYLNLSLEAIFESNAFDNVERIINSLARGTADVIQRNILEDLASRLKNFKECIPQAVNTKQSSFEFMSNYENLNMELVTKLSDGQGRVTHLESKFSETCEEEYAIEMEIQQLITRKFEILARKNSLASQLDQSSQEVSKSYEEWKALGEELKLSTDQWLKSKEVLAHANASWRVFKESLRL</sequence>
<reference evidence="1 2" key="1">
    <citation type="journal article" date="2022" name="DNA Res.">
        <title>Chromosomal-level genome assembly of the orchid tree Bauhinia variegata (Leguminosae; Cercidoideae) supports the allotetraploid origin hypothesis of Bauhinia.</title>
        <authorList>
            <person name="Zhong Y."/>
            <person name="Chen Y."/>
            <person name="Zheng D."/>
            <person name="Pang J."/>
            <person name="Liu Y."/>
            <person name="Luo S."/>
            <person name="Meng S."/>
            <person name="Qian L."/>
            <person name="Wei D."/>
            <person name="Dai S."/>
            <person name="Zhou R."/>
        </authorList>
    </citation>
    <scope>NUCLEOTIDE SEQUENCE [LARGE SCALE GENOMIC DNA]</scope>
    <source>
        <strain evidence="1">BV-YZ2020</strain>
    </source>
</reference>
<proteinExistence type="predicted"/>
<dbReference type="EMBL" id="CM039437">
    <property type="protein sequence ID" value="KAI4308501.1"/>
    <property type="molecule type" value="Genomic_DNA"/>
</dbReference>
<name>A0ACB9LFE4_BAUVA</name>
<evidence type="ECO:0000313" key="1">
    <source>
        <dbReference type="EMBL" id="KAI4308501.1"/>
    </source>
</evidence>
<keyword evidence="2" id="KW-1185">Reference proteome</keyword>
<comment type="caution">
    <text evidence="1">The sequence shown here is derived from an EMBL/GenBank/DDBJ whole genome shotgun (WGS) entry which is preliminary data.</text>
</comment>
<organism evidence="1 2">
    <name type="scientific">Bauhinia variegata</name>
    <name type="common">Purple orchid tree</name>
    <name type="synonym">Phanera variegata</name>
    <dbReference type="NCBI Taxonomy" id="167791"/>
    <lineage>
        <taxon>Eukaryota</taxon>
        <taxon>Viridiplantae</taxon>
        <taxon>Streptophyta</taxon>
        <taxon>Embryophyta</taxon>
        <taxon>Tracheophyta</taxon>
        <taxon>Spermatophyta</taxon>
        <taxon>Magnoliopsida</taxon>
        <taxon>eudicotyledons</taxon>
        <taxon>Gunneridae</taxon>
        <taxon>Pentapetalae</taxon>
        <taxon>rosids</taxon>
        <taxon>fabids</taxon>
        <taxon>Fabales</taxon>
        <taxon>Fabaceae</taxon>
        <taxon>Cercidoideae</taxon>
        <taxon>Cercideae</taxon>
        <taxon>Bauhiniinae</taxon>
        <taxon>Bauhinia</taxon>
    </lineage>
</organism>
<gene>
    <name evidence="1" type="ORF">L6164_031569</name>
</gene>